<organism evidence="5 6">
    <name type="scientific">Paraglomus brasilianum</name>
    <dbReference type="NCBI Taxonomy" id="144538"/>
    <lineage>
        <taxon>Eukaryota</taxon>
        <taxon>Fungi</taxon>
        <taxon>Fungi incertae sedis</taxon>
        <taxon>Mucoromycota</taxon>
        <taxon>Glomeromycotina</taxon>
        <taxon>Glomeromycetes</taxon>
        <taxon>Paraglomerales</taxon>
        <taxon>Paraglomeraceae</taxon>
        <taxon>Paraglomus</taxon>
    </lineage>
</organism>
<dbReference type="PROSITE" id="PS00383">
    <property type="entry name" value="TYR_PHOSPHATASE_1"/>
    <property type="match status" value="1"/>
</dbReference>
<dbReference type="InterPro" id="IPR010569">
    <property type="entry name" value="Myotubularin-like_Pase_dom"/>
</dbReference>
<evidence type="ECO:0000256" key="3">
    <source>
        <dbReference type="SAM" id="MobiDB-lite"/>
    </source>
</evidence>
<feature type="compositionally biased region" description="Low complexity" evidence="3">
    <location>
        <begin position="928"/>
        <end position="953"/>
    </location>
</feature>
<dbReference type="InterPro" id="IPR016130">
    <property type="entry name" value="Tyr_Pase_AS"/>
</dbReference>
<reference evidence="5" key="1">
    <citation type="submission" date="2021-06" db="EMBL/GenBank/DDBJ databases">
        <authorList>
            <person name="Kallberg Y."/>
            <person name="Tangrot J."/>
            <person name="Rosling A."/>
        </authorList>
    </citation>
    <scope>NUCLEOTIDE SEQUENCE</scope>
    <source>
        <strain evidence="5">BR232B</strain>
    </source>
</reference>
<accession>A0A9N9AFE6</accession>
<comment type="caution">
    <text evidence="5">The sequence shown here is derived from an EMBL/GenBank/DDBJ whole genome shotgun (WGS) entry which is preliminary data.</text>
</comment>
<name>A0A9N9AFE6_9GLOM</name>
<evidence type="ECO:0000256" key="2">
    <source>
        <dbReference type="PIRSR" id="PIRSR630564-2"/>
    </source>
</evidence>
<feature type="binding site" evidence="2">
    <location>
        <begin position="456"/>
        <end position="457"/>
    </location>
    <ligand>
        <name>substrate</name>
    </ligand>
</feature>
<gene>
    <name evidence="5" type="ORF">PBRASI_LOCUS3973</name>
</gene>
<feature type="region of interest" description="Disordered" evidence="3">
    <location>
        <begin position="865"/>
        <end position="953"/>
    </location>
</feature>
<feature type="binding site" evidence="2">
    <location>
        <begin position="521"/>
        <end position="527"/>
    </location>
    <ligand>
        <name>substrate</name>
    </ligand>
</feature>
<dbReference type="AlphaFoldDB" id="A0A9N9AFE6"/>
<evidence type="ECO:0000313" key="6">
    <source>
        <dbReference type="Proteomes" id="UP000789739"/>
    </source>
</evidence>
<dbReference type="Pfam" id="PF06602">
    <property type="entry name" value="Myotub-related"/>
    <property type="match status" value="2"/>
</dbReference>
<feature type="domain" description="Myotubularin phosphatase" evidence="4">
    <location>
        <begin position="231"/>
        <end position="715"/>
    </location>
</feature>
<evidence type="ECO:0000313" key="5">
    <source>
        <dbReference type="EMBL" id="CAG8528155.1"/>
    </source>
</evidence>
<evidence type="ECO:0000256" key="1">
    <source>
        <dbReference type="PIRSR" id="PIRSR630564-1"/>
    </source>
</evidence>
<dbReference type="CDD" id="cd14507">
    <property type="entry name" value="PTP-MTM-like"/>
    <property type="match status" value="1"/>
</dbReference>
<proteinExistence type="predicted"/>
<dbReference type="Proteomes" id="UP000789739">
    <property type="component" value="Unassembled WGS sequence"/>
</dbReference>
<sequence length="1108" mass="123433">MVYDNKRPSVSLPPGLILFPGETPQFIAITSAIQLFEATGDGAFVECNGKGGERCSNTEIVSEPCVVITNFRTCFQPPSSPPSYLVQFTHLSISQIDTTPYQLTITLKFSPSKYLFKFSKPKISTPSTYISVKPKNNSSLCEEFADILKKHTFSSSIETTFPFKMGRRIVDGINEKRNDRNESMEKGRKKTLEDEIIDQIYGEGSSDESDDEVETKGLDKDVYMRVRKLGWARGYKIQKEFERMQINKDVWCISTVNEDFTLSPTYPQDFIFPTLLLKQTASSSDTVTAMQGTSLRSTPLSNSIAVSPSFRSTVLPESTSASISSNQTETDSLSFFKSLCRFRSRGRFPILCWKQNRTVLMRSGQPMVGFLGTRGLADEFLIREVVRAVNDEVYGKFGGVGGQKMNKDAGKNSVKICVLDARGYASAFGNGYSGGGYENIENYPPNTTLHFLGLPNIHSISSSHTNLLRAISSNASAPNWFSVIESTGWLGHVADLLKAAGGRHGVVGRIVDDGASVLVHCTDGWDRTTQLVSLAQIMLDPYFRTIKGFQVLIEKEWLAFGHPFRSRGGLPLSPQCSSIFPTISSPPPNRQLHQPPSVPSPVFLLFLTCVHHLIQQNPDKFEYNDFLLLCLARAAGGNSPYGDFLCNSERERTCVGLRENTISIWEFVRVRKKFFINTAYRRPQYNQNNITQDTRQCIIELSTNARSIGLWEEYYFPKDDISISLLCTPLDTEFVSPHVTRAFPRLGYVGNMPGLTSEYYLANLFIKRRRRRLIALVWRTWRGACRNEQTGGSKKFKGVKRTIGDDKECIINNVEKLTIDGNNITGERSGKRRSADGKQNDTWVRNGAMIGDIMVEEDNWEVDIIDNDTTSVNSNGEDETENEETKINEGSGQASGEQVPRMVIVVKNTHEHEGSKGIKSRLAPQPVSSRTSKSFPRSSAKPSLKSPKTLSKPSIAFPYVPHSSSSSNSCPRSLASSSYDWVDVKNEEDEAKTLCELLHEAQRDEVFRVKRRKSTGKNSHMRNCMGSRNGTANEKAIAYAIRNATNELITDKNISSHPADTASDETITTDIPGALPSRTFVDNYFSSDLASSLCLETSAPDSGEFVFV</sequence>
<dbReference type="InterPro" id="IPR030564">
    <property type="entry name" value="Myotubularin"/>
</dbReference>
<feature type="active site" description="Phosphocysteine intermediate" evidence="1">
    <location>
        <position position="521"/>
    </location>
</feature>
<protein>
    <submittedName>
        <fullName evidence="5">5988_t:CDS:1</fullName>
    </submittedName>
</protein>
<dbReference type="SUPFAM" id="SSF52799">
    <property type="entry name" value="(Phosphotyrosine protein) phosphatases II"/>
    <property type="match status" value="1"/>
</dbReference>
<dbReference type="PANTHER" id="PTHR10807">
    <property type="entry name" value="MYOTUBULARIN-RELATED"/>
    <property type="match status" value="1"/>
</dbReference>
<dbReference type="GO" id="GO:0005737">
    <property type="term" value="C:cytoplasm"/>
    <property type="evidence" value="ECO:0007669"/>
    <property type="project" value="TreeGrafter"/>
</dbReference>
<dbReference type="PANTHER" id="PTHR10807:SF128">
    <property type="entry name" value="PHOSPHATIDYLINOSITOL-3,5-BISPHOSPHATE 3-PHOSPHATASE"/>
    <property type="match status" value="1"/>
</dbReference>
<dbReference type="InterPro" id="IPR029021">
    <property type="entry name" value="Prot-tyrosine_phosphatase-like"/>
</dbReference>
<dbReference type="PROSITE" id="PS51339">
    <property type="entry name" value="PPASE_MYOTUBULARIN"/>
    <property type="match status" value="1"/>
</dbReference>
<dbReference type="EMBL" id="CAJVPI010000384">
    <property type="protein sequence ID" value="CAG8528155.1"/>
    <property type="molecule type" value="Genomic_DNA"/>
</dbReference>
<keyword evidence="6" id="KW-1185">Reference proteome</keyword>
<dbReference type="OrthoDB" id="271628at2759"/>
<evidence type="ECO:0000259" key="4">
    <source>
        <dbReference type="PROSITE" id="PS51339"/>
    </source>
</evidence>